<feature type="compositionally biased region" description="Basic residues" evidence="1">
    <location>
        <begin position="120"/>
        <end position="139"/>
    </location>
</feature>
<comment type="caution">
    <text evidence="2">The sequence shown here is derived from an EMBL/GenBank/DDBJ whole genome shotgun (WGS) entry which is preliminary data.</text>
</comment>
<feature type="region of interest" description="Disordered" evidence="1">
    <location>
        <begin position="48"/>
        <end position="157"/>
    </location>
</feature>
<reference evidence="3 4" key="2">
    <citation type="submission" date="2024-05" db="EMBL/GenBank/DDBJ databases">
        <authorList>
            <person name="Chen Y."/>
            <person name="Shah S."/>
            <person name="Dougan E. K."/>
            <person name="Thang M."/>
            <person name="Chan C."/>
        </authorList>
    </citation>
    <scope>NUCLEOTIDE SEQUENCE [LARGE SCALE GENOMIC DNA]</scope>
</reference>
<evidence type="ECO:0000313" key="2">
    <source>
        <dbReference type="EMBL" id="CAI3998005.1"/>
    </source>
</evidence>
<feature type="compositionally biased region" description="Basic residues" evidence="1">
    <location>
        <begin position="93"/>
        <end position="112"/>
    </location>
</feature>
<accession>A0A9P1CV44</accession>
<sequence length="538" mass="60427">MNVRFGPEGAAAIIDRKLSDKDLAKTETRRHPEAPDCDSLVQFLCLNQEKETDSTETTVNTLYEAAEAESSSSDSSNNDSNSSDTESSEVEKKKKKKGKNAKEKKTKKTSRKTGKETKAKAKAKGAAKKKDKKQKKERKQAKEDDEDLASEEAEKAKIKAEQQEAMKRAKKALMSPNLRDAVLSDIKASSPASDAECFAASQSWEAAVASVQGVRDELLQALDAKKEPHYIEVPVLDLNQDENVTLARLPMLDVQDVLAYVHDTVGLRSPNEHVEMYWSWGKRNGAGWSRLGGSGVVPVGLYADETKYGGPFSDEKVLGVFINLVLHRPASIRYSRFCIFACRSALILGNRTLYPIFHRIVWGFHLAFKGLRADGELLCKDGTKFLCTELRGDLAWHKCIWGFEKKGWQAKDVCWFCDAKNQGNACLYTEIGENADWVETIVENTWEWANNTLPQHNLIGLIEAGFYGSPEDSLKLNLSRARRDFEMWRKQNKIQCSQGPWAPGLVARQHRYCTVQFTRKRTTFLPRTGVKVFFVSAL</sequence>
<protein>
    <submittedName>
        <fullName evidence="3">Neurofilament heavy polypeptide</fullName>
    </submittedName>
</protein>
<feature type="compositionally biased region" description="Basic and acidic residues" evidence="1">
    <location>
        <begin position="18"/>
        <end position="34"/>
    </location>
</feature>
<dbReference type="EMBL" id="CAMXCT020002413">
    <property type="protein sequence ID" value="CAL1151380.1"/>
    <property type="molecule type" value="Genomic_DNA"/>
</dbReference>
<dbReference type="Proteomes" id="UP001152797">
    <property type="component" value="Unassembled WGS sequence"/>
</dbReference>
<dbReference type="EMBL" id="CAMXCT030002413">
    <property type="protein sequence ID" value="CAL4785317.1"/>
    <property type="molecule type" value="Genomic_DNA"/>
</dbReference>
<feature type="compositionally biased region" description="Low complexity" evidence="1">
    <location>
        <begin position="64"/>
        <end position="85"/>
    </location>
</feature>
<evidence type="ECO:0000256" key="1">
    <source>
        <dbReference type="SAM" id="MobiDB-lite"/>
    </source>
</evidence>
<keyword evidence="4" id="KW-1185">Reference proteome</keyword>
<proteinExistence type="predicted"/>
<name>A0A9P1CV44_9DINO</name>
<feature type="region of interest" description="Disordered" evidence="1">
    <location>
        <begin position="18"/>
        <end position="37"/>
    </location>
</feature>
<dbReference type="EMBL" id="CAMXCT010002413">
    <property type="protein sequence ID" value="CAI3998005.1"/>
    <property type="molecule type" value="Genomic_DNA"/>
</dbReference>
<evidence type="ECO:0000313" key="3">
    <source>
        <dbReference type="EMBL" id="CAL4785317.1"/>
    </source>
</evidence>
<dbReference type="AlphaFoldDB" id="A0A9P1CV44"/>
<evidence type="ECO:0000313" key="4">
    <source>
        <dbReference type="Proteomes" id="UP001152797"/>
    </source>
</evidence>
<organism evidence="2">
    <name type="scientific">Cladocopium goreaui</name>
    <dbReference type="NCBI Taxonomy" id="2562237"/>
    <lineage>
        <taxon>Eukaryota</taxon>
        <taxon>Sar</taxon>
        <taxon>Alveolata</taxon>
        <taxon>Dinophyceae</taxon>
        <taxon>Suessiales</taxon>
        <taxon>Symbiodiniaceae</taxon>
        <taxon>Cladocopium</taxon>
    </lineage>
</organism>
<gene>
    <name evidence="2" type="ORF">C1SCF055_LOCUS24340</name>
</gene>
<reference evidence="2" key="1">
    <citation type="submission" date="2022-10" db="EMBL/GenBank/DDBJ databases">
        <authorList>
            <person name="Chen Y."/>
            <person name="Dougan E. K."/>
            <person name="Chan C."/>
            <person name="Rhodes N."/>
            <person name="Thang M."/>
        </authorList>
    </citation>
    <scope>NUCLEOTIDE SEQUENCE</scope>
</reference>